<comment type="similarity">
    <text evidence="3 10">Belongs to the gastrin/cholecystokinin family.</text>
</comment>
<evidence type="ECO:0000313" key="14">
    <source>
        <dbReference type="EMBL" id="KAF6093888.1"/>
    </source>
</evidence>
<evidence type="ECO:0000256" key="10">
    <source>
        <dbReference type="RuleBase" id="RU004362"/>
    </source>
</evidence>
<feature type="chain" id="PRO_5044641613" description="Gastrin" evidence="12">
    <location>
        <begin position="23"/>
        <end position="105"/>
    </location>
</feature>
<dbReference type="InterPro" id="IPR039236">
    <property type="entry name" value="GAST"/>
</dbReference>
<evidence type="ECO:0000256" key="3">
    <source>
        <dbReference type="ARBA" id="ARBA00006273"/>
    </source>
</evidence>
<accession>A0A6J2M9K8</accession>
<dbReference type="PANTHER" id="PTHR19309">
    <property type="entry name" value="GASTRIN"/>
    <property type="match status" value="1"/>
</dbReference>
<dbReference type="RefSeq" id="XP_028374975.2">
    <property type="nucleotide sequence ID" value="XM_028519174.2"/>
</dbReference>
<evidence type="ECO:0000256" key="5">
    <source>
        <dbReference type="ARBA" id="ARBA00022525"/>
    </source>
</evidence>
<dbReference type="PANTHER" id="PTHR19309:SF0">
    <property type="entry name" value="GASTRIN"/>
    <property type="match status" value="1"/>
</dbReference>
<dbReference type="CTD" id="2520"/>
<sequence length="105" mass="11679">MMQRLCVCMLLLALALATFSEASWKPGSRLQDVRSGPGVPRGLDPHSLDQLGPAAHHQRQLRFQGPPDLVADMSKKQGPWLAEEEEEYGWMDFGRRSAENGGQHP</sequence>
<evidence type="ECO:0000256" key="9">
    <source>
        <dbReference type="ARBA" id="ARBA00022815"/>
    </source>
</evidence>
<feature type="signal peptide" evidence="12">
    <location>
        <begin position="1"/>
        <end position="22"/>
    </location>
</feature>
<evidence type="ECO:0000256" key="1">
    <source>
        <dbReference type="ARBA" id="ARBA00003187"/>
    </source>
</evidence>
<evidence type="ECO:0000256" key="6">
    <source>
        <dbReference type="ARBA" id="ARBA00022685"/>
    </source>
</evidence>
<dbReference type="Pfam" id="PF00918">
    <property type="entry name" value="Gastrin"/>
    <property type="match status" value="1"/>
</dbReference>
<dbReference type="GO" id="GO:0005179">
    <property type="term" value="F:hormone activity"/>
    <property type="evidence" value="ECO:0007669"/>
    <property type="project" value="UniProtKB-KW"/>
</dbReference>
<dbReference type="KEGG" id="pdic:114502340"/>
<feature type="region of interest" description="Disordered" evidence="11">
    <location>
        <begin position="25"/>
        <end position="58"/>
    </location>
</feature>
<proteinExistence type="inferred from homology"/>
<evidence type="ECO:0000259" key="13">
    <source>
        <dbReference type="Pfam" id="PF00918"/>
    </source>
</evidence>
<keyword evidence="7" id="KW-0372">Hormone</keyword>
<reference evidence="17" key="2">
    <citation type="submission" date="2025-04" db="UniProtKB">
        <authorList>
            <consortium name="RefSeq"/>
        </authorList>
    </citation>
    <scope>IDENTIFICATION</scope>
    <source>
        <tissue evidence="17">Muscle</tissue>
    </source>
</reference>
<comment type="function">
    <text evidence="1">Gastrin stimulates the stomach mucosa to produce and secrete hydrochloric acid and the pancreas to secrete its digestive enzymes. It also stimulates smooth muscle contraction and increases blood circulation and water secretion in the stomach and intestine.</text>
</comment>
<dbReference type="GeneID" id="114502340"/>
<protein>
    <recommendedName>
        <fullName evidence="4">Gastrin</fullName>
    </recommendedName>
</protein>
<dbReference type="AlphaFoldDB" id="A0A6J2M9K8"/>
<evidence type="ECO:0000313" key="17">
    <source>
        <dbReference type="RefSeq" id="XP_028374975.2"/>
    </source>
</evidence>
<organism evidence="15 17">
    <name type="scientific">Phyllostomus discolor</name>
    <name type="common">pale spear-nosed bat</name>
    <dbReference type="NCBI Taxonomy" id="89673"/>
    <lineage>
        <taxon>Eukaryota</taxon>
        <taxon>Metazoa</taxon>
        <taxon>Chordata</taxon>
        <taxon>Craniata</taxon>
        <taxon>Vertebrata</taxon>
        <taxon>Euteleostomi</taxon>
        <taxon>Mammalia</taxon>
        <taxon>Eutheria</taxon>
        <taxon>Laurasiatheria</taxon>
        <taxon>Chiroptera</taxon>
        <taxon>Yangochiroptera</taxon>
        <taxon>Phyllostomidae</taxon>
        <taxon>Phyllostominae</taxon>
        <taxon>Phyllostomus</taxon>
    </lineage>
</organism>
<name>A0A6J2M9K8_9CHIR</name>
<dbReference type="EMBL" id="JABVXQ010000008">
    <property type="protein sequence ID" value="KAF6093888.1"/>
    <property type="molecule type" value="Genomic_DNA"/>
</dbReference>
<reference evidence="14 16" key="1">
    <citation type="journal article" date="2020" name="Nature">
        <title>Six reference-quality genomes reveal evolution of bat adaptations.</title>
        <authorList>
            <person name="Jebb D."/>
            <person name="Huang Z."/>
            <person name="Pippel M."/>
            <person name="Hughes G.M."/>
            <person name="Lavrichenko K."/>
            <person name="Devanna P."/>
            <person name="Winkler S."/>
            <person name="Jermiin L.S."/>
            <person name="Skirmuntt E.C."/>
            <person name="Katzourakis A."/>
            <person name="Burkitt-Gray L."/>
            <person name="Ray D.A."/>
            <person name="Sullivan K.A.M."/>
            <person name="Roscito J.G."/>
            <person name="Kirilenko B.M."/>
            <person name="Davalos L.M."/>
            <person name="Corthals A.P."/>
            <person name="Power M.L."/>
            <person name="Jones G."/>
            <person name="Ransome R.D."/>
            <person name="Dechmann D.K.N."/>
            <person name="Locatelli A.G."/>
            <person name="Puechmaille S.J."/>
            <person name="Fedrigo O."/>
            <person name="Jarvis E.D."/>
            <person name="Hiller M."/>
            <person name="Vernes S.C."/>
            <person name="Myers E.W."/>
            <person name="Teeling E.C."/>
        </authorList>
    </citation>
    <scope>NUCLEOTIDE SEQUENCE [LARGE SCALE GENOMIC DNA]</scope>
    <source>
        <strain evidence="14">Bat1K_MPI-CBG_1</strain>
    </source>
</reference>
<keyword evidence="9" id="KW-0027">Amidation</keyword>
<evidence type="ECO:0000256" key="12">
    <source>
        <dbReference type="SAM" id="SignalP"/>
    </source>
</evidence>
<dbReference type="GO" id="GO:0007186">
    <property type="term" value="P:G protein-coupled receptor signaling pathway"/>
    <property type="evidence" value="ECO:0007669"/>
    <property type="project" value="TreeGrafter"/>
</dbReference>
<dbReference type="PROSITE" id="PS00259">
    <property type="entry name" value="GASTRIN"/>
    <property type="match status" value="1"/>
</dbReference>
<keyword evidence="6" id="KW-0165">Cleavage on pair of basic residues</keyword>
<dbReference type="Proteomes" id="UP000504628">
    <property type="component" value="Chromosome 8"/>
</dbReference>
<comment type="subcellular location">
    <subcellularLocation>
        <location evidence="2 10">Secreted</location>
    </subcellularLocation>
</comment>
<evidence type="ECO:0000313" key="16">
    <source>
        <dbReference type="Proteomes" id="UP000664940"/>
    </source>
</evidence>
<dbReference type="OrthoDB" id="9924917at2759"/>
<evidence type="ECO:0000256" key="11">
    <source>
        <dbReference type="SAM" id="MobiDB-lite"/>
    </source>
</evidence>
<keyword evidence="15" id="KW-1185">Reference proteome</keyword>
<dbReference type="InterPro" id="IPR001651">
    <property type="entry name" value="Gastrin/CCK"/>
</dbReference>
<dbReference type="GO" id="GO:0005615">
    <property type="term" value="C:extracellular space"/>
    <property type="evidence" value="ECO:0007669"/>
    <property type="project" value="TreeGrafter"/>
</dbReference>
<dbReference type="Proteomes" id="UP000664940">
    <property type="component" value="Unassembled WGS sequence"/>
</dbReference>
<evidence type="ECO:0000256" key="2">
    <source>
        <dbReference type="ARBA" id="ARBA00004613"/>
    </source>
</evidence>
<evidence type="ECO:0000256" key="7">
    <source>
        <dbReference type="ARBA" id="ARBA00022702"/>
    </source>
</evidence>
<gene>
    <name evidence="17" type="primary">GAST</name>
    <name evidence="14" type="ORF">HJG60_005454</name>
</gene>
<keyword evidence="8 12" id="KW-0732">Signal</keyword>
<keyword evidence="5" id="KW-0964">Secreted</keyword>
<evidence type="ECO:0000313" key="15">
    <source>
        <dbReference type="Proteomes" id="UP000504628"/>
    </source>
</evidence>
<dbReference type="InterPro" id="IPR013152">
    <property type="entry name" value="Gastrin/cholecystokinin_CS"/>
</dbReference>
<evidence type="ECO:0000256" key="4">
    <source>
        <dbReference type="ARBA" id="ARBA00018558"/>
    </source>
</evidence>
<dbReference type="GO" id="GO:0032094">
    <property type="term" value="P:response to food"/>
    <property type="evidence" value="ECO:0007669"/>
    <property type="project" value="TreeGrafter"/>
</dbReference>
<evidence type="ECO:0000256" key="8">
    <source>
        <dbReference type="ARBA" id="ARBA00022729"/>
    </source>
</evidence>
<feature type="domain" description="Gastrin/cholecystokinin peptide hormone" evidence="13">
    <location>
        <begin position="88"/>
        <end position="100"/>
    </location>
</feature>